<dbReference type="InterPro" id="IPR035984">
    <property type="entry name" value="Acyl-CoA-binding_sf"/>
</dbReference>
<dbReference type="EMBL" id="QUSY01000325">
    <property type="protein sequence ID" value="RHY30373.1"/>
    <property type="molecule type" value="Genomic_DNA"/>
</dbReference>
<feature type="transmembrane region" description="Helical" evidence="1">
    <location>
        <begin position="6"/>
        <end position="27"/>
    </location>
</feature>
<keyword evidence="1" id="KW-0812">Transmembrane</keyword>
<accession>A0A418AXP8</accession>
<dbReference type="Gene3D" id="1.20.80.10">
    <property type="match status" value="1"/>
</dbReference>
<protein>
    <recommendedName>
        <fullName evidence="4">ACB domain-containing protein</fullName>
    </recommendedName>
</protein>
<comment type="caution">
    <text evidence="2">The sequence shown here is derived from an EMBL/GenBank/DDBJ whole genome shotgun (WGS) entry which is preliminary data.</text>
</comment>
<dbReference type="SUPFAM" id="SSF47027">
    <property type="entry name" value="Acyl-CoA binding protein"/>
    <property type="match status" value="1"/>
</dbReference>
<keyword evidence="1" id="KW-1133">Transmembrane helix</keyword>
<evidence type="ECO:0008006" key="4">
    <source>
        <dbReference type="Google" id="ProtNLM"/>
    </source>
</evidence>
<dbReference type="GO" id="GO:0000062">
    <property type="term" value="F:fatty-acyl-CoA binding"/>
    <property type="evidence" value="ECO:0007669"/>
    <property type="project" value="InterPro"/>
</dbReference>
<dbReference type="InterPro" id="IPR014352">
    <property type="entry name" value="FERM/acyl-CoA-bd_prot_sf"/>
</dbReference>
<keyword evidence="1" id="KW-0472">Membrane</keyword>
<evidence type="ECO:0000256" key="1">
    <source>
        <dbReference type="SAM" id="Phobius"/>
    </source>
</evidence>
<evidence type="ECO:0000313" key="3">
    <source>
        <dbReference type="Proteomes" id="UP000285060"/>
    </source>
</evidence>
<keyword evidence="3" id="KW-1185">Reference proteome</keyword>
<dbReference type="AlphaFoldDB" id="A0A418AXP8"/>
<gene>
    <name evidence="2" type="ORF">DYB32_004369</name>
</gene>
<proteinExistence type="predicted"/>
<reference evidence="2 3" key="1">
    <citation type="submission" date="2018-08" db="EMBL/GenBank/DDBJ databases">
        <title>Aphanomyces genome sequencing and annotation.</title>
        <authorList>
            <person name="Minardi D."/>
            <person name="Oidtmann B."/>
            <person name="Van Der Giezen M."/>
            <person name="Studholme D.J."/>
        </authorList>
    </citation>
    <scope>NUCLEOTIDE SEQUENCE [LARGE SCALE GENOMIC DNA]</scope>
    <source>
        <strain evidence="2 3">NJM0002</strain>
    </source>
</reference>
<organism evidence="2 3">
    <name type="scientific">Aphanomyces invadans</name>
    <dbReference type="NCBI Taxonomy" id="157072"/>
    <lineage>
        <taxon>Eukaryota</taxon>
        <taxon>Sar</taxon>
        <taxon>Stramenopiles</taxon>
        <taxon>Oomycota</taxon>
        <taxon>Saprolegniomycetes</taxon>
        <taxon>Saprolegniales</taxon>
        <taxon>Verrucalvaceae</taxon>
        <taxon>Aphanomyces</taxon>
    </lineage>
</organism>
<dbReference type="Proteomes" id="UP000285060">
    <property type="component" value="Unassembled WGS sequence"/>
</dbReference>
<dbReference type="VEuPathDB" id="FungiDB:H310_09901"/>
<sequence>MVALRVPPLVWIGAAAVVAAVVLRNVVSSTARYGKAAGRKGVMLEVLLHRTHSMLTVDAWQGLAGMTAIEAKKRYLEVVSSIYPNYSYGAQLPSKCTSEVSDSESDGGGDMSLTPLMSQVIVDKTTKEWQVEENAFHFAKTGQLDALQDIVANSSDDVINQKVPTRACLDGLLIQS</sequence>
<evidence type="ECO:0000313" key="2">
    <source>
        <dbReference type="EMBL" id="RHY30373.1"/>
    </source>
</evidence>
<name>A0A418AXP8_9STRA</name>